<protein>
    <submittedName>
        <fullName evidence="2">Uncharacterized protein</fullName>
    </submittedName>
</protein>
<dbReference type="EMBL" id="LGUI01000002">
    <property type="protein sequence ID" value="PNE34626.1"/>
    <property type="molecule type" value="Genomic_DNA"/>
</dbReference>
<dbReference type="RefSeq" id="WP_102917716.1">
    <property type="nucleotide sequence ID" value="NZ_JACHJF010000047.1"/>
</dbReference>
<dbReference type="EMBL" id="JACHJF010000047">
    <property type="protein sequence ID" value="MBB5123188.1"/>
    <property type="molecule type" value="Genomic_DNA"/>
</dbReference>
<reference evidence="2" key="2">
    <citation type="submission" date="2015-07" db="EMBL/GenBank/DDBJ databases">
        <authorList>
            <person name="Noorani M."/>
        </authorList>
    </citation>
    <scope>NUCLEOTIDE SEQUENCE [LARGE SCALE GENOMIC DNA]</scope>
    <source>
        <strain evidence="2">ATCC 27428</strain>
    </source>
</reference>
<sequence length="233" mass="25258">MTGAARRTPGEELLLARVSAAAGRERLGKRCATYAGAAHTAYAMTRWPRAIRDLLAFAGCGGRHGAKGHEDARLDLYEHGMTIAVKGRIHVVRYDSTAVFPAGPASRYASACTLTDVHGARVLLHGGPGQEDTAEWWSEIRRGVTRAQLSTALAALGRGERLTFGDVWLTREDLGYGEICVRWQQIRRVRFREGAVELDVDGTWHGLGSGASEIPNPFVLRALVESLGPEGAR</sequence>
<evidence type="ECO:0000313" key="2">
    <source>
        <dbReference type="EMBL" id="PNE34626.1"/>
    </source>
</evidence>
<accession>A0A2N8P0S7</accession>
<dbReference type="AlphaFoldDB" id="A0A2N8P0S7"/>
<reference evidence="3" key="1">
    <citation type="submission" date="2015-07" db="EMBL/GenBank/DDBJ databases">
        <authorList>
            <person name="Graham D.E."/>
            <person name="Giannone R.J."/>
            <person name="Gulvik C.A."/>
            <person name="Hettich R.L."/>
            <person name="Klingeman D.M."/>
            <person name="Mahan K.M."/>
            <person name="Parry R.J."/>
            <person name="Spain J.C."/>
        </authorList>
    </citation>
    <scope>NUCLEOTIDE SEQUENCE [LARGE SCALE GENOMIC DNA]</scope>
    <source>
        <strain evidence="3">ATCC 27428</strain>
    </source>
</reference>
<dbReference type="Proteomes" id="UP000235945">
    <property type="component" value="Unassembled WGS sequence"/>
</dbReference>
<comment type="caution">
    <text evidence="2">The sequence shown here is derived from an EMBL/GenBank/DDBJ whole genome shotgun (WGS) entry which is preliminary data.</text>
</comment>
<organism evidence="2 3">
    <name type="scientific">Streptomyces eurocidicus</name>
    <name type="common">Streptoverticillium eurocidicus</name>
    <dbReference type="NCBI Taxonomy" id="66423"/>
    <lineage>
        <taxon>Bacteria</taxon>
        <taxon>Bacillati</taxon>
        <taxon>Actinomycetota</taxon>
        <taxon>Actinomycetes</taxon>
        <taxon>Kitasatosporales</taxon>
        <taxon>Streptomycetaceae</taxon>
        <taxon>Streptomyces</taxon>
    </lineage>
</organism>
<evidence type="ECO:0000313" key="4">
    <source>
        <dbReference type="Proteomes" id="UP000528608"/>
    </source>
</evidence>
<reference evidence="1 4" key="3">
    <citation type="submission" date="2020-08" db="EMBL/GenBank/DDBJ databases">
        <title>Genomic Encyclopedia of Type Strains, Phase III (KMG-III): the genomes of soil and plant-associated and newly described type strains.</title>
        <authorList>
            <person name="Whitman W."/>
        </authorList>
    </citation>
    <scope>NUCLEOTIDE SEQUENCE [LARGE SCALE GENOMIC DNA]</scope>
    <source>
        <strain evidence="1 4">CECT 3259</strain>
    </source>
</reference>
<evidence type="ECO:0000313" key="3">
    <source>
        <dbReference type="Proteomes" id="UP000235945"/>
    </source>
</evidence>
<dbReference type="Proteomes" id="UP000528608">
    <property type="component" value="Unassembled WGS sequence"/>
</dbReference>
<evidence type="ECO:0000313" key="1">
    <source>
        <dbReference type="EMBL" id="MBB5123188.1"/>
    </source>
</evidence>
<proteinExistence type="predicted"/>
<gene>
    <name evidence="2" type="ORF">AF335_08770</name>
    <name evidence="1" type="ORF">FHS36_006667</name>
</gene>
<keyword evidence="3" id="KW-1185">Reference proteome</keyword>
<name>A0A2N8P0S7_STREU</name>
<dbReference type="OrthoDB" id="4523591at2"/>